<evidence type="ECO:0000313" key="1">
    <source>
        <dbReference type="EMBL" id="NMH79249.1"/>
    </source>
</evidence>
<reference evidence="1 2" key="1">
    <citation type="submission" date="2020-04" db="EMBL/GenBank/DDBJ databases">
        <authorList>
            <person name="Klaysubun C."/>
            <person name="Duangmal K."/>
            <person name="Lipun K."/>
        </authorList>
    </citation>
    <scope>NUCLEOTIDE SEQUENCE [LARGE SCALE GENOMIC DNA]</scope>
    <source>
        <strain evidence="1 2">JCM 11839</strain>
    </source>
</reference>
<keyword evidence="2" id="KW-1185">Reference proteome</keyword>
<organism evidence="1 2">
    <name type="scientific">Pseudonocardia xinjiangensis</name>
    <dbReference type="NCBI Taxonomy" id="75289"/>
    <lineage>
        <taxon>Bacteria</taxon>
        <taxon>Bacillati</taxon>
        <taxon>Actinomycetota</taxon>
        <taxon>Actinomycetes</taxon>
        <taxon>Pseudonocardiales</taxon>
        <taxon>Pseudonocardiaceae</taxon>
        <taxon>Pseudonocardia</taxon>
    </lineage>
</organism>
<proteinExistence type="predicted"/>
<name>A0ABX1RIG1_9PSEU</name>
<dbReference type="Gene3D" id="3.40.140.10">
    <property type="entry name" value="Cytidine Deaminase, domain 2"/>
    <property type="match status" value="1"/>
</dbReference>
<dbReference type="SUPFAM" id="SSF53927">
    <property type="entry name" value="Cytidine deaminase-like"/>
    <property type="match status" value="1"/>
</dbReference>
<dbReference type="Proteomes" id="UP001296706">
    <property type="component" value="Unassembled WGS sequence"/>
</dbReference>
<gene>
    <name evidence="1" type="ORF">HF577_19410</name>
</gene>
<dbReference type="InterPro" id="IPR016193">
    <property type="entry name" value="Cytidine_deaminase-like"/>
</dbReference>
<protein>
    <submittedName>
        <fullName evidence="1">Cytidine deaminase</fullName>
    </submittedName>
</protein>
<comment type="caution">
    <text evidence="1">The sequence shown here is derived from an EMBL/GenBank/DDBJ whole genome shotgun (WGS) entry which is preliminary data.</text>
</comment>
<sequence>MSDQGDPSPEALAPEDAKIVTLARSARARTGAAEGAAVRDTDGRTYAATSVALPSLSLSALQAAVAAAVSSGAPGLEAAAVVTAAGTVDAASLAAVHDLAPTASVLRADVTGAVQQIHSPITTTETSA</sequence>
<dbReference type="EMBL" id="JAAXKY010000063">
    <property type="protein sequence ID" value="NMH79249.1"/>
    <property type="molecule type" value="Genomic_DNA"/>
</dbReference>
<evidence type="ECO:0000313" key="2">
    <source>
        <dbReference type="Proteomes" id="UP001296706"/>
    </source>
</evidence>
<accession>A0ABX1RIG1</accession>
<dbReference type="RefSeq" id="WP_169397317.1">
    <property type="nucleotide sequence ID" value="NZ_BAAAJH010000026.1"/>
</dbReference>